<dbReference type="NCBIfam" id="NF001311">
    <property type="entry name" value="PRK00258.1-3"/>
    <property type="match status" value="1"/>
</dbReference>
<dbReference type="AlphaFoldDB" id="A0A916T5P2"/>
<dbReference type="GO" id="GO:0005829">
    <property type="term" value="C:cytosol"/>
    <property type="evidence" value="ECO:0007669"/>
    <property type="project" value="TreeGrafter"/>
</dbReference>
<evidence type="ECO:0000313" key="5">
    <source>
        <dbReference type="EMBL" id="GGB32927.1"/>
    </source>
</evidence>
<evidence type="ECO:0000259" key="4">
    <source>
        <dbReference type="Pfam" id="PF18317"/>
    </source>
</evidence>
<proteinExistence type="predicted"/>
<accession>A0A916T5P2</accession>
<dbReference type="PANTHER" id="PTHR21089:SF1">
    <property type="entry name" value="BIFUNCTIONAL 3-DEHYDROQUINATE DEHYDRATASE_SHIKIMATE DEHYDROGENASE, CHLOROPLASTIC"/>
    <property type="match status" value="1"/>
</dbReference>
<dbReference type="EMBL" id="BMHI01000004">
    <property type="protein sequence ID" value="GGB32927.1"/>
    <property type="molecule type" value="Genomic_DNA"/>
</dbReference>
<reference evidence="5" key="1">
    <citation type="journal article" date="2014" name="Int. J. Syst. Evol. Microbiol.">
        <title>Complete genome sequence of Corynebacterium casei LMG S-19264T (=DSM 44701T), isolated from a smear-ripened cheese.</title>
        <authorList>
            <consortium name="US DOE Joint Genome Institute (JGI-PGF)"/>
            <person name="Walter F."/>
            <person name="Albersmeier A."/>
            <person name="Kalinowski J."/>
            <person name="Ruckert C."/>
        </authorList>
    </citation>
    <scope>NUCLEOTIDE SEQUENCE</scope>
    <source>
        <strain evidence="5">CGMCC 1.15085</strain>
    </source>
</reference>
<dbReference type="GO" id="GO:0009423">
    <property type="term" value="P:chorismate biosynthetic process"/>
    <property type="evidence" value="ECO:0007669"/>
    <property type="project" value="TreeGrafter"/>
</dbReference>
<evidence type="ECO:0000256" key="1">
    <source>
        <dbReference type="ARBA" id="ARBA00004871"/>
    </source>
</evidence>
<keyword evidence="6" id="KW-1185">Reference proteome</keyword>
<evidence type="ECO:0000256" key="2">
    <source>
        <dbReference type="ARBA" id="ARBA00023141"/>
    </source>
</evidence>
<dbReference type="GO" id="GO:0050661">
    <property type="term" value="F:NADP binding"/>
    <property type="evidence" value="ECO:0007669"/>
    <property type="project" value="TreeGrafter"/>
</dbReference>
<comment type="pathway">
    <text evidence="1">Metabolic intermediate biosynthesis; chorismate biosynthesis; chorismate from D-erythrose 4-phosphate and phosphoenolpyruvate: step 4/7.</text>
</comment>
<dbReference type="InterPro" id="IPR010110">
    <property type="entry name" value="Shikimate_DH_AroM-type"/>
</dbReference>
<dbReference type="InterPro" id="IPR041121">
    <property type="entry name" value="SDH_C"/>
</dbReference>
<feature type="domain" description="SDH C-terminal" evidence="4">
    <location>
        <begin position="248"/>
        <end position="276"/>
    </location>
</feature>
<dbReference type="Gene3D" id="3.40.50.720">
    <property type="entry name" value="NAD(P)-binding Rossmann-like Domain"/>
    <property type="match status" value="1"/>
</dbReference>
<dbReference type="InterPro" id="IPR036291">
    <property type="entry name" value="NAD(P)-bd_dom_sf"/>
</dbReference>
<name>A0A916T5P2_9MICO</name>
<dbReference type="InterPro" id="IPR013708">
    <property type="entry name" value="Shikimate_DH-bd_N"/>
</dbReference>
<dbReference type="GO" id="GO:0009073">
    <property type="term" value="P:aromatic amino acid family biosynthetic process"/>
    <property type="evidence" value="ECO:0007669"/>
    <property type="project" value="UniProtKB-KW"/>
</dbReference>
<gene>
    <name evidence="5" type="primary">aroE</name>
    <name evidence="5" type="ORF">GCM10011492_24410</name>
</gene>
<reference evidence="5" key="2">
    <citation type="submission" date="2020-09" db="EMBL/GenBank/DDBJ databases">
        <authorList>
            <person name="Sun Q."/>
            <person name="Zhou Y."/>
        </authorList>
    </citation>
    <scope>NUCLEOTIDE SEQUENCE</scope>
    <source>
        <strain evidence="5">CGMCC 1.15085</strain>
    </source>
</reference>
<dbReference type="Pfam" id="PF08501">
    <property type="entry name" value="Shikimate_dh_N"/>
    <property type="match status" value="1"/>
</dbReference>
<keyword evidence="2" id="KW-0028">Amino-acid biosynthesis</keyword>
<dbReference type="NCBIfam" id="TIGR01809">
    <property type="entry name" value="Shik-DH-AROM"/>
    <property type="match status" value="1"/>
</dbReference>
<dbReference type="Pfam" id="PF18317">
    <property type="entry name" value="SDH_C"/>
    <property type="match status" value="1"/>
</dbReference>
<evidence type="ECO:0000313" key="6">
    <source>
        <dbReference type="Proteomes" id="UP000636793"/>
    </source>
</evidence>
<dbReference type="Gene3D" id="3.40.50.10860">
    <property type="entry name" value="Leucine Dehydrogenase, chain A, domain 1"/>
    <property type="match status" value="1"/>
</dbReference>
<dbReference type="InterPro" id="IPR022893">
    <property type="entry name" value="Shikimate_DH_fam"/>
</dbReference>
<comment type="caution">
    <text evidence="5">The sequence shown here is derived from an EMBL/GenBank/DDBJ whole genome shotgun (WGS) entry which is preliminary data.</text>
</comment>
<dbReference type="SUPFAM" id="SSF53223">
    <property type="entry name" value="Aminoacid dehydrogenase-like, N-terminal domain"/>
    <property type="match status" value="1"/>
</dbReference>
<protein>
    <submittedName>
        <fullName evidence="5">Shikimate 5-dehydrogenase</fullName>
    </submittedName>
</protein>
<sequence length="286" mass="29010">MLTRHRAAVLGKPIAHSMSPVLHRAAYEALGMADWSYDLRECDVAALRELVSGLGPTWRGLSLTMPLKAEALLIADTSSEVARRTGAVNTLVRDGRAWHGDNTDVVGIRQALCDAGVIAGVVPQAVVVGSGATARSALAALADLGVPEVVFVVRSDVRASTLAQARDHGFRVVALGESDGAAALLESPLVISAVPAGAADSLAGAVAARVAEGATGSAGQVLLDVVYAGWPTALAATAAAYGARVVPGIEMLIHQGAAQFELMTGSPAPLEVMQRAGRAASGLGAS</sequence>
<dbReference type="Proteomes" id="UP000636793">
    <property type="component" value="Unassembled WGS sequence"/>
</dbReference>
<dbReference type="SUPFAM" id="SSF51735">
    <property type="entry name" value="NAD(P)-binding Rossmann-fold domains"/>
    <property type="match status" value="1"/>
</dbReference>
<keyword evidence="2" id="KW-0057">Aromatic amino acid biosynthesis</keyword>
<feature type="domain" description="Shikimate dehydrogenase substrate binding N-terminal" evidence="3">
    <location>
        <begin position="9"/>
        <end position="91"/>
    </location>
</feature>
<dbReference type="PANTHER" id="PTHR21089">
    <property type="entry name" value="SHIKIMATE DEHYDROGENASE"/>
    <property type="match status" value="1"/>
</dbReference>
<dbReference type="GO" id="GO:0004764">
    <property type="term" value="F:shikimate 3-dehydrogenase (NADP+) activity"/>
    <property type="evidence" value="ECO:0007669"/>
    <property type="project" value="InterPro"/>
</dbReference>
<evidence type="ECO:0000259" key="3">
    <source>
        <dbReference type="Pfam" id="PF08501"/>
    </source>
</evidence>
<dbReference type="GO" id="GO:0019632">
    <property type="term" value="P:shikimate metabolic process"/>
    <property type="evidence" value="ECO:0007669"/>
    <property type="project" value="TreeGrafter"/>
</dbReference>
<organism evidence="5 6">
    <name type="scientific">Flexivirga endophytica</name>
    <dbReference type="NCBI Taxonomy" id="1849103"/>
    <lineage>
        <taxon>Bacteria</taxon>
        <taxon>Bacillati</taxon>
        <taxon>Actinomycetota</taxon>
        <taxon>Actinomycetes</taxon>
        <taxon>Micrococcales</taxon>
        <taxon>Dermacoccaceae</taxon>
        <taxon>Flexivirga</taxon>
    </lineage>
</organism>
<dbReference type="InterPro" id="IPR046346">
    <property type="entry name" value="Aminoacid_DH-like_N_sf"/>
</dbReference>